<dbReference type="Gene3D" id="3.30.420.10">
    <property type="entry name" value="Ribonuclease H-like superfamily/Ribonuclease H"/>
    <property type="match status" value="1"/>
</dbReference>
<reference evidence="2" key="1">
    <citation type="journal article" date="2023" name="Front. Mar. Sci.">
        <title>A new Merluccius polli reference genome to investigate the effects of global change in West African waters.</title>
        <authorList>
            <person name="Mateo J.L."/>
            <person name="Blanco-Fernandez C."/>
            <person name="Garcia-Vazquez E."/>
            <person name="Machado-Schiaffino G."/>
        </authorList>
    </citation>
    <scope>NUCLEOTIDE SEQUENCE</scope>
    <source>
        <strain evidence="2">C29</strain>
        <tissue evidence="2">Fin</tissue>
    </source>
</reference>
<dbReference type="InterPro" id="IPR001584">
    <property type="entry name" value="Integrase_cat-core"/>
</dbReference>
<dbReference type="EMBL" id="JAOPHQ010006281">
    <property type="protein sequence ID" value="KAK0132209.1"/>
    <property type="molecule type" value="Genomic_DNA"/>
</dbReference>
<accession>A0AA47M256</accession>
<dbReference type="InterPro" id="IPR041588">
    <property type="entry name" value="Integrase_H2C2"/>
</dbReference>
<dbReference type="GO" id="GO:0015074">
    <property type="term" value="P:DNA integration"/>
    <property type="evidence" value="ECO:0007669"/>
    <property type="project" value="InterPro"/>
</dbReference>
<dbReference type="InterPro" id="IPR008042">
    <property type="entry name" value="Retrotrans_Pao"/>
</dbReference>
<dbReference type="GO" id="GO:0003676">
    <property type="term" value="F:nucleic acid binding"/>
    <property type="evidence" value="ECO:0007669"/>
    <property type="project" value="InterPro"/>
</dbReference>
<dbReference type="Pfam" id="PF18701">
    <property type="entry name" value="DUF5641"/>
    <property type="match status" value="1"/>
</dbReference>
<dbReference type="PROSITE" id="PS50994">
    <property type="entry name" value="INTEGRASE"/>
    <property type="match status" value="1"/>
</dbReference>
<dbReference type="AlphaFoldDB" id="A0AA47M256"/>
<evidence type="ECO:0000259" key="1">
    <source>
        <dbReference type="PROSITE" id="PS50994"/>
    </source>
</evidence>
<dbReference type="Proteomes" id="UP001174136">
    <property type="component" value="Unassembled WGS sequence"/>
</dbReference>
<dbReference type="InterPro" id="IPR040676">
    <property type="entry name" value="DUF5641"/>
</dbReference>
<dbReference type="PANTHER" id="PTHR47331:SF1">
    <property type="entry name" value="GAG-LIKE PROTEIN"/>
    <property type="match status" value="1"/>
</dbReference>
<dbReference type="Pfam" id="PF05380">
    <property type="entry name" value="Peptidase_A17"/>
    <property type="match status" value="1"/>
</dbReference>
<proteinExistence type="predicted"/>
<dbReference type="Gene3D" id="1.10.340.70">
    <property type="match status" value="1"/>
</dbReference>
<protein>
    <recommendedName>
        <fullName evidence="1">Integrase catalytic domain-containing protein</fullName>
    </recommendedName>
</protein>
<dbReference type="Pfam" id="PF17921">
    <property type="entry name" value="Integrase_H2C2"/>
    <property type="match status" value="1"/>
</dbReference>
<evidence type="ECO:0000313" key="3">
    <source>
        <dbReference type="Proteomes" id="UP001174136"/>
    </source>
</evidence>
<dbReference type="SUPFAM" id="SSF53098">
    <property type="entry name" value="Ribonuclease H-like"/>
    <property type="match status" value="1"/>
</dbReference>
<comment type="caution">
    <text evidence="2">The sequence shown here is derived from an EMBL/GenBank/DDBJ whole genome shotgun (WGS) entry which is preliminary data.</text>
</comment>
<evidence type="ECO:0000313" key="2">
    <source>
        <dbReference type="EMBL" id="KAK0132209.1"/>
    </source>
</evidence>
<dbReference type="PANTHER" id="PTHR47331">
    <property type="entry name" value="PHD-TYPE DOMAIN-CONTAINING PROTEIN"/>
    <property type="match status" value="1"/>
</dbReference>
<name>A0AA47M256_MERPO</name>
<gene>
    <name evidence="2" type="ORF">N1851_032999</name>
</gene>
<dbReference type="InterPro" id="IPR036397">
    <property type="entry name" value="RNaseH_sf"/>
</dbReference>
<feature type="domain" description="Integrase catalytic" evidence="1">
    <location>
        <begin position="476"/>
        <end position="663"/>
    </location>
</feature>
<keyword evidence="3" id="KW-1185">Reference proteome</keyword>
<dbReference type="InterPro" id="IPR012337">
    <property type="entry name" value="RNaseH-like_sf"/>
</dbReference>
<organism evidence="2 3">
    <name type="scientific">Merluccius polli</name>
    <name type="common">Benguela hake</name>
    <name type="synonym">Merluccius cadenati</name>
    <dbReference type="NCBI Taxonomy" id="89951"/>
    <lineage>
        <taxon>Eukaryota</taxon>
        <taxon>Metazoa</taxon>
        <taxon>Chordata</taxon>
        <taxon>Craniata</taxon>
        <taxon>Vertebrata</taxon>
        <taxon>Euteleostomi</taxon>
        <taxon>Actinopterygii</taxon>
        <taxon>Neopterygii</taxon>
        <taxon>Teleostei</taxon>
        <taxon>Neoteleostei</taxon>
        <taxon>Acanthomorphata</taxon>
        <taxon>Zeiogadaria</taxon>
        <taxon>Gadariae</taxon>
        <taxon>Gadiformes</taxon>
        <taxon>Gadoidei</taxon>
        <taxon>Merlucciidae</taxon>
        <taxon>Merluccius</taxon>
    </lineage>
</organism>
<sequence>MFHQVRVAESDVIYLRFLWWPQGDTCKTAKEHRMLVHIFVLPILHCKRLLLTMKTVFPLRWLRPSATTFVRWPENAIQLIKDLTALCSEGWFQRTQWVSNSQAVLASIPKEHRAKEIKSLDLDKDSLPVERALGLQWCVDSDNFQFNINLSQKPHTRRGMLSVVSSIFDPLGFLAPLILPAKQLLQRLCHRGFGWDEACIRPDYGETKCAELHHFADASESGYGSVSYIRQVNKQKVDDPEVRKGAAMFTAVVKTETPTDQLISFFSNWMKLLKAVAWYLRLKCMLMLSMKIKREKPLPSPQIITRSNKEKMKIKSIDFRANTGGQLLSVKALTEAERSVISYVQQQAFPAEMATLALSPPRVHKSSSLCRLDPVLDKGILRVGGRLHKSALPEETKHPCILPNDSHISILLTRHVHERSGHSGRNHMLSELRKIYWIIKANSVARKVLSRCVMCRRVRGKAGEQKMADLPMERSLPDLPPFTNVGLVYFGPIEVKQGKGTIKRYGILFTCMSSRAIHLEVAYTLDTDSCIHALRRFVCRRGQVKHIRSDNGTNLVGAQAELKKALISLNQRKIQDALLTDEIEWSFNPPAASHHGRVWERLIRSVRQVLNSTLHQQSIDDEGLQTLFCEAEAILNNRPLSTVSSDPHDLEPLTPNHILLLKSMHTLPPGTFVRSDLYARRRWKQVQYLADLFWNRWTKEYFLLQQERQKWTSIKKNLNVGDIVLVVDPTAPRGSWLLRRVLEAKPDMKGLVRSVKVQTKTSVLERPITKLCRILEADE</sequence>